<dbReference type="GO" id="GO:0006524">
    <property type="term" value="P:alanine catabolic process"/>
    <property type="evidence" value="ECO:0007669"/>
    <property type="project" value="TreeGrafter"/>
</dbReference>
<evidence type="ECO:0000313" key="4">
    <source>
        <dbReference type="EMBL" id="SCM56556.1"/>
    </source>
</evidence>
<dbReference type="SMART" id="SM01002">
    <property type="entry name" value="AlaDh_PNT_C"/>
    <property type="match status" value="1"/>
</dbReference>
<dbReference type="RefSeq" id="WP_071136370.1">
    <property type="nucleotide sequence ID" value="NZ_JAQVII010000020.1"/>
</dbReference>
<dbReference type="InterPro" id="IPR036291">
    <property type="entry name" value="NAD(P)-bd_dom_sf"/>
</dbReference>
<dbReference type="GO" id="GO:0000286">
    <property type="term" value="F:alanine dehydrogenase activity"/>
    <property type="evidence" value="ECO:0007669"/>
    <property type="project" value="UniProtKB-EC"/>
</dbReference>
<dbReference type="SUPFAM" id="SSF51735">
    <property type="entry name" value="NAD(P)-binding Rossmann-fold domains"/>
    <property type="match status" value="1"/>
</dbReference>
<dbReference type="Proteomes" id="UP000178485">
    <property type="component" value="Chromosome i"/>
</dbReference>
<dbReference type="EC" id="1.4.1.1" evidence="4"/>
<dbReference type="GO" id="GO:0005886">
    <property type="term" value="C:plasma membrane"/>
    <property type="evidence" value="ECO:0007669"/>
    <property type="project" value="TreeGrafter"/>
</dbReference>
<name>A0A1G4G5G0_9BACT</name>
<dbReference type="KEGG" id="pmuc:ING2E5A_0935"/>
<reference evidence="4 5" key="1">
    <citation type="submission" date="2016-08" db="EMBL/GenBank/DDBJ databases">
        <authorList>
            <person name="Seilhamer J.J."/>
        </authorList>
    </citation>
    <scope>NUCLEOTIDE SEQUENCE [LARGE SCALE GENOMIC DNA]</scope>
    <source>
        <strain evidence="4">ING2-E5A</strain>
    </source>
</reference>
<dbReference type="Pfam" id="PF05222">
    <property type="entry name" value="AlaDh_PNT_N"/>
    <property type="match status" value="1"/>
</dbReference>
<dbReference type="PANTHER" id="PTHR42795">
    <property type="entry name" value="ALANINE DEHYDROGENASE"/>
    <property type="match status" value="1"/>
</dbReference>
<dbReference type="AlphaFoldDB" id="A0A1G4G5G0"/>
<dbReference type="STRING" id="1642646.ING2E5A_0935"/>
<feature type="domain" description="Alanine dehydrogenase/pyridine nucleotide transhydrogenase N-terminal" evidence="3">
    <location>
        <begin position="30"/>
        <end position="163"/>
    </location>
</feature>
<proteinExistence type="predicted"/>
<gene>
    <name evidence="4" type="primary">ald</name>
    <name evidence="4" type="ORF">ING2E5A_0935</name>
</gene>
<dbReference type="Pfam" id="PF01262">
    <property type="entry name" value="AlaDh_PNT_C"/>
    <property type="match status" value="1"/>
</dbReference>
<dbReference type="InterPro" id="IPR007886">
    <property type="entry name" value="AlaDH/PNT_N"/>
</dbReference>
<keyword evidence="5" id="KW-1185">Reference proteome</keyword>
<dbReference type="EMBL" id="LT608328">
    <property type="protein sequence ID" value="SCM56556.1"/>
    <property type="molecule type" value="Genomic_DNA"/>
</dbReference>
<evidence type="ECO:0000313" key="5">
    <source>
        <dbReference type="Proteomes" id="UP000178485"/>
    </source>
</evidence>
<dbReference type="PANTHER" id="PTHR42795:SF1">
    <property type="entry name" value="ALANINE DEHYDROGENASE"/>
    <property type="match status" value="1"/>
</dbReference>
<organism evidence="4 5">
    <name type="scientific">Petrimonas mucosa</name>
    <dbReference type="NCBI Taxonomy" id="1642646"/>
    <lineage>
        <taxon>Bacteria</taxon>
        <taxon>Pseudomonadati</taxon>
        <taxon>Bacteroidota</taxon>
        <taxon>Bacteroidia</taxon>
        <taxon>Bacteroidales</taxon>
        <taxon>Dysgonomonadaceae</taxon>
        <taxon>Petrimonas</taxon>
    </lineage>
</organism>
<keyword evidence="1 4" id="KW-0560">Oxidoreductase</keyword>
<accession>A0A1G4G5G0</accession>
<protein>
    <submittedName>
        <fullName evidence="4">Alanine dehydrogenase</fullName>
        <ecNumber evidence="4">1.4.1.1</ecNumber>
    </submittedName>
</protein>
<dbReference type="InterPro" id="IPR007698">
    <property type="entry name" value="AlaDH/PNT_NAD(H)-bd"/>
</dbReference>
<dbReference type="Gene3D" id="3.40.50.720">
    <property type="entry name" value="NAD(P)-binding Rossmann-like Domain"/>
    <property type="match status" value="2"/>
</dbReference>
<evidence type="ECO:0000259" key="3">
    <source>
        <dbReference type="SMART" id="SM01003"/>
    </source>
</evidence>
<dbReference type="SMART" id="SM01003">
    <property type="entry name" value="AlaDh_PNT_N"/>
    <property type="match status" value="1"/>
</dbReference>
<evidence type="ECO:0000256" key="1">
    <source>
        <dbReference type="ARBA" id="ARBA00023002"/>
    </source>
</evidence>
<sequence>MIYEPLRSAQFVVRELLLKADKHNVSLVIGVPKENQKVEKRLAITPETTTLLVESGYQVVIESKAGLAINYSDRYYSESGARIADSKADVFQADIILKISPPTYEEVAMMKPRSSVFSFLYLHLISSETLELMAEKRINALAYELIHDDNWVSPFVTAISEIEGACSISIASELLSSAHGGKGILLGGVPGISPTEVVIIGAGVAGTVAARAALALGAAVKVFDNDINNLRKIQHELGRTVFTSTLQPNVLRNVFRSADVVIGAMQYVNKKDLYRISADLIREMKKGALIIDLRMSHGGCFETTMEACLPGHPQVFERFGILHFCELSISSRVARTASIALSNIFISIFSAMAECGGIGRLARFDIGFASGFYMFAGKMVNSYVANHFNRPVNDIGLFLPGL</sequence>
<feature type="domain" description="Alanine dehydrogenase/pyridine nucleotide transhydrogenase NAD(H)-binding" evidence="2">
    <location>
        <begin position="175"/>
        <end position="325"/>
    </location>
</feature>
<dbReference type="SUPFAM" id="SSF52283">
    <property type="entry name" value="Formate/glycerate dehydrogenase catalytic domain-like"/>
    <property type="match status" value="1"/>
</dbReference>
<evidence type="ECO:0000259" key="2">
    <source>
        <dbReference type="SMART" id="SM01002"/>
    </source>
</evidence>